<dbReference type="Proteomes" id="UP001140949">
    <property type="component" value="Unassembled WGS sequence"/>
</dbReference>
<comment type="caution">
    <text evidence="2">The sequence shown here is derived from an EMBL/GenBank/DDBJ whole genome shotgun (WGS) entry which is preliminary data.</text>
</comment>
<organism evidence="2 3">
    <name type="scientific">Iris pallida</name>
    <name type="common">Sweet iris</name>
    <dbReference type="NCBI Taxonomy" id="29817"/>
    <lineage>
        <taxon>Eukaryota</taxon>
        <taxon>Viridiplantae</taxon>
        <taxon>Streptophyta</taxon>
        <taxon>Embryophyta</taxon>
        <taxon>Tracheophyta</taxon>
        <taxon>Spermatophyta</taxon>
        <taxon>Magnoliopsida</taxon>
        <taxon>Liliopsida</taxon>
        <taxon>Asparagales</taxon>
        <taxon>Iridaceae</taxon>
        <taxon>Iridoideae</taxon>
        <taxon>Irideae</taxon>
        <taxon>Iris</taxon>
    </lineage>
</organism>
<dbReference type="AlphaFoldDB" id="A0AAX6HKG6"/>
<sequence>MLYFLHWVSFHDKYWMFCYCLIFMSSSLLLSL</sequence>
<accession>A0AAX6HKG6</accession>
<proteinExistence type="predicted"/>
<keyword evidence="1" id="KW-1133">Transmembrane helix</keyword>
<reference evidence="2" key="1">
    <citation type="journal article" date="2023" name="GigaByte">
        <title>Genome assembly of the bearded iris, Iris pallida Lam.</title>
        <authorList>
            <person name="Bruccoleri R.E."/>
            <person name="Oakeley E.J."/>
            <person name="Faust A.M.E."/>
            <person name="Altorfer M."/>
            <person name="Dessus-Babus S."/>
            <person name="Burckhardt D."/>
            <person name="Oertli M."/>
            <person name="Naumann U."/>
            <person name="Petersen F."/>
            <person name="Wong J."/>
        </authorList>
    </citation>
    <scope>NUCLEOTIDE SEQUENCE</scope>
    <source>
        <strain evidence="2">GSM-AAB239-AS_SAM_17_03QT</strain>
    </source>
</reference>
<name>A0AAX6HKG6_IRIPA</name>
<dbReference type="EMBL" id="JANAVB010008799">
    <property type="protein sequence ID" value="KAJ6841228.1"/>
    <property type="molecule type" value="Genomic_DNA"/>
</dbReference>
<keyword evidence="1" id="KW-0472">Membrane</keyword>
<keyword evidence="3" id="KW-1185">Reference proteome</keyword>
<protein>
    <submittedName>
        <fullName evidence="2">Serine/threonine-protein phosphatase 2A activator</fullName>
    </submittedName>
</protein>
<feature type="transmembrane region" description="Helical" evidence="1">
    <location>
        <begin position="14"/>
        <end position="31"/>
    </location>
</feature>
<reference evidence="2" key="2">
    <citation type="submission" date="2023-04" db="EMBL/GenBank/DDBJ databases">
        <authorList>
            <person name="Bruccoleri R.E."/>
            <person name="Oakeley E.J."/>
            <person name="Faust A.-M."/>
            <person name="Dessus-Babus S."/>
            <person name="Altorfer M."/>
            <person name="Burckhardt D."/>
            <person name="Oertli M."/>
            <person name="Naumann U."/>
            <person name="Petersen F."/>
            <person name="Wong J."/>
        </authorList>
    </citation>
    <scope>NUCLEOTIDE SEQUENCE</scope>
    <source>
        <strain evidence="2">GSM-AAB239-AS_SAM_17_03QT</strain>
        <tissue evidence="2">Leaf</tissue>
    </source>
</reference>
<evidence type="ECO:0000313" key="2">
    <source>
        <dbReference type="EMBL" id="KAJ6841228.1"/>
    </source>
</evidence>
<keyword evidence="1" id="KW-0812">Transmembrane</keyword>
<evidence type="ECO:0000313" key="3">
    <source>
        <dbReference type="Proteomes" id="UP001140949"/>
    </source>
</evidence>
<gene>
    <name evidence="2" type="ORF">M6B38_308270</name>
</gene>
<evidence type="ECO:0000256" key="1">
    <source>
        <dbReference type="SAM" id="Phobius"/>
    </source>
</evidence>